<reference evidence="7" key="1">
    <citation type="submission" date="2020-10" db="EMBL/GenBank/DDBJ databases">
        <authorList>
            <person name="Han B."/>
            <person name="Lu T."/>
            <person name="Zhao Q."/>
            <person name="Huang X."/>
            <person name="Zhao Y."/>
        </authorList>
    </citation>
    <scope>NUCLEOTIDE SEQUENCE</scope>
</reference>
<comment type="similarity">
    <text evidence="1">Belongs to the syntaxin family.</text>
</comment>
<dbReference type="PROSITE" id="PS00914">
    <property type="entry name" value="SYNTAXIN"/>
    <property type="match status" value="1"/>
</dbReference>
<dbReference type="EMBL" id="CAJGYO010000001">
    <property type="protein sequence ID" value="CAD6201677.1"/>
    <property type="molecule type" value="Genomic_DNA"/>
</dbReference>
<evidence type="ECO:0000313" key="8">
    <source>
        <dbReference type="Proteomes" id="UP000604825"/>
    </source>
</evidence>
<evidence type="ECO:0000256" key="3">
    <source>
        <dbReference type="SAM" id="Coils"/>
    </source>
</evidence>
<name>A0A811M5T4_9POAL</name>
<dbReference type="OrthoDB" id="428895at2759"/>
<feature type="transmembrane region" description="Helical" evidence="5">
    <location>
        <begin position="226"/>
        <end position="247"/>
    </location>
</feature>
<evidence type="ECO:0000256" key="4">
    <source>
        <dbReference type="SAM" id="MobiDB-lite"/>
    </source>
</evidence>
<keyword evidence="8" id="KW-1185">Reference proteome</keyword>
<dbReference type="GO" id="GO:0012505">
    <property type="term" value="C:endomembrane system"/>
    <property type="evidence" value="ECO:0007669"/>
    <property type="project" value="TreeGrafter"/>
</dbReference>
<dbReference type="CDD" id="cd15841">
    <property type="entry name" value="SNARE_Qc"/>
    <property type="match status" value="1"/>
</dbReference>
<sequence length="249" mass="27722">MARSVLPITAPRGGAAASSSSPVDQWTKRLQEAQRLVDEVAERVTERESVPPSLPRELQRRTAEIRRKVAILGTRLDMLKEDLSDLPKRQNISLKQLGKLAEKLSGVSSKAQEVGGQFTMKYSSDRNDLCEKSAKIDVSSIANMDNHEMVKLQRKVIKEQDAELEILEETVTSTKHIALAINGELDLQTKLIENLDEKVEGTSNRLQRALKRLKALNTRMRKSSSCWGIVLSVVAVVICVAIVWALITI</sequence>
<dbReference type="PROSITE" id="PS50192">
    <property type="entry name" value="T_SNARE"/>
    <property type="match status" value="1"/>
</dbReference>
<dbReference type="GO" id="GO:0006886">
    <property type="term" value="P:intracellular protein transport"/>
    <property type="evidence" value="ECO:0007669"/>
    <property type="project" value="InterPro"/>
</dbReference>
<keyword evidence="2" id="KW-0813">Transport</keyword>
<protein>
    <recommendedName>
        <fullName evidence="6">t-SNARE coiled-coil homology domain-containing protein</fullName>
    </recommendedName>
</protein>
<evidence type="ECO:0000259" key="6">
    <source>
        <dbReference type="PROSITE" id="PS50192"/>
    </source>
</evidence>
<feature type="coiled-coil region" evidence="3">
    <location>
        <begin position="150"/>
        <end position="223"/>
    </location>
</feature>
<dbReference type="Proteomes" id="UP000604825">
    <property type="component" value="Unassembled WGS sequence"/>
</dbReference>
<accession>A0A811M5T4</accession>
<proteinExistence type="inferred from homology"/>
<keyword evidence="5" id="KW-1133">Transmembrane helix</keyword>
<evidence type="ECO:0000256" key="2">
    <source>
        <dbReference type="ARBA" id="ARBA00022927"/>
    </source>
</evidence>
<gene>
    <name evidence="7" type="ORF">NCGR_LOCUS172</name>
</gene>
<evidence type="ECO:0000256" key="1">
    <source>
        <dbReference type="ARBA" id="ARBA00009063"/>
    </source>
</evidence>
<comment type="caution">
    <text evidence="7">The sequence shown here is derived from an EMBL/GenBank/DDBJ whole genome shotgun (WGS) entry which is preliminary data.</text>
</comment>
<evidence type="ECO:0000256" key="5">
    <source>
        <dbReference type="SAM" id="Phobius"/>
    </source>
</evidence>
<dbReference type="InterPro" id="IPR000727">
    <property type="entry name" value="T_SNARE_dom"/>
</dbReference>
<keyword evidence="2" id="KW-0653">Protein transport</keyword>
<dbReference type="SMART" id="SM00397">
    <property type="entry name" value="t_SNARE"/>
    <property type="match status" value="1"/>
</dbReference>
<dbReference type="AlphaFoldDB" id="A0A811M5T4"/>
<dbReference type="Gene3D" id="1.20.5.110">
    <property type="match status" value="1"/>
</dbReference>
<dbReference type="PANTHER" id="PTHR19957:SF230">
    <property type="entry name" value="OS03G0121450 PROTEIN"/>
    <property type="match status" value="1"/>
</dbReference>
<dbReference type="GO" id="GO:0048278">
    <property type="term" value="P:vesicle docking"/>
    <property type="evidence" value="ECO:0007669"/>
    <property type="project" value="TreeGrafter"/>
</dbReference>
<keyword evidence="5" id="KW-0812">Transmembrane</keyword>
<dbReference type="Pfam" id="PF05739">
    <property type="entry name" value="SNARE"/>
    <property type="match status" value="1"/>
</dbReference>
<dbReference type="GO" id="GO:0000149">
    <property type="term" value="F:SNARE binding"/>
    <property type="evidence" value="ECO:0007669"/>
    <property type="project" value="TreeGrafter"/>
</dbReference>
<dbReference type="GO" id="GO:0031201">
    <property type="term" value="C:SNARE complex"/>
    <property type="evidence" value="ECO:0007669"/>
    <property type="project" value="TreeGrafter"/>
</dbReference>
<organism evidence="7 8">
    <name type="scientific">Miscanthus lutarioriparius</name>
    <dbReference type="NCBI Taxonomy" id="422564"/>
    <lineage>
        <taxon>Eukaryota</taxon>
        <taxon>Viridiplantae</taxon>
        <taxon>Streptophyta</taxon>
        <taxon>Embryophyta</taxon>
        <taxon>Tracheophyta</taxon>
        <taxon>Spermatophyta</taxon>
        <taxon>Magnoliopsida</taxon>
        <taxon>Liliopsida</taxon>
        <taxon>Poales</taxon>
        <taxon>Poaceae</taxon>
        <taxon>PACMAD clade</taxon>
        <taxon>Panicoideae</taxon>
        <taxon>Andropogonodae</taxon>
        <taxon>Andropogoneae</taxon>
        <taxon>Saccharinae</taxon>
        <taxon>Miscanthus</taxon>
    </lineage>
</organism>
<dbReference type="GO" id="GO:0005484">
    <property type="term" value="F:SNAP receptor activity"/>
    <property type="evidence" value="ECO:0007669"/>
    <property type="project" value="InterPro"/>
</dbReference>
<keyword evidence="3" id="KW-0175">Coiled coil</keyword>
<feature type="region of interest" description="Disordered" evidence="4">
    <location>
        <begin position="1"/>
        <end position="25"/>
    </location>
</feature>
<dbReference type="InterPro" id="IPR045242">
    <property type="entry name" value="Syntaxin"/>
</dbReference>
<dbReference type="PANTHER" id="PTHR19957">
    <property type="entry name" value="SYNTAXIN"/>
    <property type="match status" value="1"/>
</dbReference>
<dbReference type="SUPFAM" id="SSF58038">
    <property type="entry name" value="SNARE fusion complex"/>
    <property type="match status" value="1"/>
</dbReference>
<keyword evidence="5" id="KW-0472">Membrane</keyword>
<feature type="domain" description="T-SNARE coiled-coil homology" evidence="6">
    <location>
        <begin position="154"/>
        <end position="216"/>
    </location>
</feature>
<dbReference type="GO" id="GO:0006906">
    <property type="term" value="P:vesicle fusion"/>
    <property type="evidence" value="ECO:0007669"/>
    <property type="project" value="TreeGrafter"/>
</dbReference>
<evidence type="ECO:0000313" key="7">
    <source>
        <dbReference type="EMBL" id="CAD6201677.1"/>
    </source>
</evidence>
<dbReference type="InterPro" id="IPR006012">
    <property type="entry name" value="Syntaxin/epimorphin_CS"/>
</dbReference>